<dbReference type="RefSeq" id="WP_087586555.1">
    <property type="nucleotide sequence ID" value="NZ_CABMKP010000011.1"/>
</dbReference>
<sequence length="144" mass="16308">MNVKFDITPGYGEKQLKEFGYSQVAVIGDRIEISGQGGWDDRWNFPQNLKDEIEQAFKNVERTLAVVGASWNDVFSVHSYHVGFEPAVNGIMTKLFKKYMPTHAPLWTCLGVEKLGDPKMRVEIRVSAVAKKNSSHSDENLRSF</sequence>
<evidence type="ECO:0000313" key="2">
    <source>
        <dbReference type="Proteomes" id="UP000196534"/>
    </source>
</evidence>
<dbReference type="EMBL" id="NDYR01000011">
    <property type="protein sequence ID" value="OUT17512.1"/>
    <property type="molecule type" value="Genomic_DNA"/>
</dbReference>
<dbReference type="InterPro" id="IPR035959">
    <property type="entry name" value="RutC-like_sf"/>
</dbReference>
<dbReference type="InterPro" id="IPR006175">
    <property type="entry name" value="YjgF/YER057c/UK114"/>
</dbReference>
<name>A0A1Y5NI59_9BACT</name>
<dbReference type="PANTHER" id="PTHR11803:SF39">
    <property type="entry name" value="2-IMINOBUTANOATE_2-IMINOPROPANOATE DEAMINASE"/>
    <property type="match status" value="1"/>
</dbReference>
<evidence type="ECO:0000313" key="1">
    <source>
        <dbReference type="EMBL" id="OUT17512.1"/>
    </source>
</evidence>
<accession>A0A1Y5NI59</accession>
<gene>
    <name evidence="1" type="ORF">B9N61_07305</name>
</gene>
<comment type="caution">
    <text evidence="1">The sequence shown here is derived from an EMBL/GenBank/DDBJ whole genome shotgun (WGS) entry which is preliminary data.</text>
</comment>
<dbReference type="GO" id="GO:0019239">
    <property type="term" value="F:deaminase activity"/>
    <property type="evidence" value="ECO:0007669"/>
    <property type="project" value="TreeGrafter"/>
</dbReference>
<dbReference type="Gene3D" id="3.30.1330.40">
    <property type="entry name" value="RutC-like"/>
    <property type="match status" value="1"/>
</dbReference>
<dbReference type="GO" id="GO:0005829">
    <property type="term" value="C:cytosol"/>
    <property type="evidence" value="ECO:0007669"/>
    <property type="project" value="TreeGrafter"/>
</dbReference>
<dbReference type="CDD" id="cd06152">
    <property type="entry name" value="YjgF_YER057c_UK114_like_4"/>
    <property type="match status" value="1"/>
</dbReference>
<dbReference type="Proteomes" id="UP000196534">
    <property type="component" value="Unassembled WGS sequence"/>
</dbReference>
<dbReference type="PANTHER" id="PTHR11803">
    <property type="entry name" value="2-IMINOBUTANOATE/2-IMINOPROPANOATE DEAMINASE RIDA"/>
    <property type="match status" value="1"/>
</dbReference>
<dbReference type="Pfam" id="PF01042">
    <property type="entry name" value="Ribonuc_L-PSP"/>
    <property type="match status" value="1"/>
</dbReference>
<reference evidence="1 2" key="1">
    <citation type="submission" date="2017-04" db="EMBL/GenBank/DDBJ databases">
        <title>Complete genome of Campylobacter concisus ATCC 33237T and draft genomes for an additional eight well characterized C. concisus strains.</title>
        <authorList>
            <person name="Cornelius A.J."/>
            <person name="Miller W.G."/>
            <person name="Lastovica A.J."/>
            <person name="On S.L."/>
            <person name="French N.P."/>
            <person name="Vandenberg O."/>
            <person name="Biggs P.J."/>
        </authorList>
    </citation>
    <scope>NUCLEOTIDE SEQUENCE [LARGE SCALE GENOMIC DNA]</scope>
    <source>
        <strain evidence="1 2">Lasto205.94</strain>
    </source>
</reference>
<dbReference type="AlphaFoldDB" id="A0A1Y5NI59"/>
<proteinExistence type="predicted"/>
<dbReference type="SUPFAM" id="SSF55298">
    <property type="entry name" value="YjgF-like"/>
    <property type="match status" value="1"/>
</dbReference>
<organism evidence="1 2">
    <name type="scientific">Campylobacter concisus</name>
    <dbReference type="NCBI Taxonomy" id="199"/>
    <lineage>
        <taxon>Bacteria</taxon>
        <taxon>Pseudomonadati</taxon>
        <taxon>Campylobacterota</taxon>
        <taxon>Epsilonproteobacteria</taxon>
        <taxon>Campylobacterales</taxon>
        <taxon>Campylobacteraceae</taxon>
        <taxon>Campylobacter</taxon>
    </lineage>
</organism>
<protein>
    <submittedName>
        <fullName evidence="1">Uncharacterized protein</fullName>
    </submittedName>
</protein>